<dbReference type="InterPro" id="IPR019163">
    <property type="entry name" value="THO_Thoc5"/>
</dbReference>
<keyword evidence="3" id="KW-0539">Nucleus</keyword>
<evidence type="ECO:0000313" key="4">
    <source>
        <dbReference type="EMBL" id="KAA8537757.1"/>
    </source>
</evidence>
<comment type="subcellular location">
    <subcellularLocation>
        <location evidence="1">Nucleus</location>
    </subcellularLocation>
</comment>
<evidence type="ECO:0000256" key="1">
    <source>
        <dbReference type="ARBA" id="ARBA00004123"/>
    </source>
</evidence>
<evidence type="ECO:0000256" key="3">
    <source>
        <dbReference type="ARBA" id="ARBA00023242"/>
    </source>
</evidence>
<proteinExistence type="inferred from homology"/>
<dbReference type="AlphaFoldDB" id="A0A5J5B7L7"/>
<keyword evidence="5" id="KW-1185">Reference proteome</keyword>
<protein>
    <submittedName>
        <fullName evidence="4">Uncharacterized protein</fullName>
    </submittedName>
</protein>
<accession>A0A5J5B7L7</accession>
<dbReference type="PANTHER" id="PTHR13375">
    <property type="entry name" value="FMS INTERACTING PROTEIN"/>
    <property type="match status" value="1"/>
</dbReference>
<sequence>MALSFLTSQPRCALEIPLQFDETRTSRPYKWAQHLAGIDFLPEVSPLLTASETPGDETSKHAAVISDLSLYRQQNRDLTGIDMDGQSGTLKEEVENAGEDGELLSLIPVAAVVNDIKLDPSKGSLLELIWMEDLGSLLEHSIGLALISKSIVSPINNAKSLSFRKHDEDSYLMLDSESDWEEPLQIEPGDGKCRLEFAAMRWLKGQGWSTVFRNSRVLARTMDNNERNMKLEAKIKISVEYTLRPPHFAVNLYTASVGDSSF</sequence>
<organism evidence="4 5">
    <name type="scientific">Nyssa sinensis</name>
    <dbReference type="NCBI Taxonomy" id="561372"/>
    <lineage>
        <taxon>Eukaryota</taxon>
        <taxon>Viridiplantae</taxon>
        <taxon>Streptophyta</taxon>
        <taxon>Embryophyta</taxon>
        <taxon>Tracheophyta</taxon>
        <taxon>Spermatophyta</taxon>
        <taxon>Magnoliopsida</taxon>
        <taxon>eudicotyledons</taxon>
        <taxon>Gunneridae</taxon>
        <taxon>Pentapetalae</taxon>
        <taxon>asterids</taxon>
        <taxon>Cornales</taxon>
        <taxon>Nyssaceae</taxon>
        <taxon>Nyssa</taxon>
    </lineage>
</organism>
<dbReference type="EMBL" id="CM018038">
    <property type="protein sequence ID" value="KAA8537757.1"/>
    <property type="molecule type" value="Genomic_DNA"/>
</dbReference>
<dbReference type="GO" id="GO:0003729">
    <property type="term" value="F:mRNA binding"/>
    <property type="evidence" value="ECO:0007669"/>
    <property type="project" value="TreeGrafter"/>
</dbReference>
<dbReference type="OrthoDB" id="20582at2759"/>
<gene>
    <name evidence="4" type="ORF">F0562_027663</name>
</gene>
<reference evidence="4 5" key="1">
    <citation type="submission" date="2019-09" db="EMBL/GenBank/DDBJ databases">
        <title>A chromosome-level genome assembly of the Chinese tupelo Nyssa sinensis.</title>
        <authorList>
            <person name="Yang X."/>
            <person name="Kang M."/>
            <person name="Yang Y."/>
            <person name="Xiong H."/>
            <person name="Wang M."/>
            <person name="Zhang Z."/>
            <person name="Wang Z."/>
            <person name="Wu H."/>
            <person name="Ma T."/>
            <person name="Liu J."/>
            <person name="Xi Z."/>
        </authorList>
    </citation>
    <scope>NUCLEOTIDE SEQUENCE [LARGE SCALE GENOMIC DNA]</scope>
    <source>
        <strain evidence="4">J267</strain>
        <tissue evidence="4">Leaf</tissue>
    </source>
</reference>
<dbReference type="PANTHER" id="PTHR13375:SF3">
    <property type="entry name" value="THO COMPLEX SUBUNIT 5 HOMOLOG"/>
    <property type="match status" value="1"/>
</dbReference>
<dbReference type="GO" id="GO:0000445">
    <property type="term" value="C:THO complex part of transcription export complex"/>
    <property type="evidence" value="ECO:0007669"/>
    <property type="project" value="TreeGrafter"/>
</dbReference>
<comment type="similarity">
    <text evidence="2">Belongs to the THOC5 family.</text>
</comment>
<dbReference type="Proteomes" id="UP000325577">
    <property type="component" value="Linkage Group LG15"/>
</dbReference>
<name>A0A5J5B7L7_9ASTE</name>
<evidence type="ECO:0000256" key="2">
    <source>
        <dbReference type="ARBA" id="ARBA00008044"/>
    </source>
</evidence>
<dbReference type="GO" id="GO:0006406">
    <property type="term" value="P:mRNA export from nucleus"/>
    <property type="evidence" value="ECO:0007669"/>
    <property type="project" value="TreeGrafter"/>
</dbReference>
<evidence type="ECO:0000313" key="5">
    <source>
        <dbReference type="Proteomes" id="UP000325577"/>
    </source>
</evidence>